<dbReference type="PANTHER" id="PTHR48048">
    <property type="entry name" value="GLYCOSYLTRANSFERASE"/>
    <property type="match status" value="1"/>
</dbReference>
<protein>
    <submittedName>
        <fullName evidence="2">UDP-sugar:glycosyltransferase</fullName>
    </submittedName>
</protein>
<evidence type="ECO:0000313" key="3">
    <source>
        <dbReference type="Proteomes" id="UP000325081"/>
    </source>
</evidence>
<dbReference type="Gene3D" id="3.40.50.2000">
    <property type="entry name" value="Glycogen Phosphorylase B"/>
    <property type="match status" value="1"/>
</dbReference>
<organism evidence="2 3">
    <name type="scientific">Striga asiatica</name>
    <name type="common">Asiatic witchweed</name>
    <name type="synonym">Buchnera asiatica</name>
    <dbReference type="NCBI Taxonomy" id="4170"/>
    <lineage>
        <taxon>Eukaryota</taxon>
        <taxon>Viridiplantae</taxon>
        <taxon>Streptophyta</taxon>
        <taxon>Embryophyta</taxon>
        <taxon>Tracheophyta</taxon>
        <taxon>Spermatophyta</taxon>
        <taxon>Magnoliopsida</taxon>
        <taxon>eudicotyledons</taxon>
        <taxon>Gunneridae</taxon>
        <taxon>Pentapetalae</taxon>
        <taxon>asterids</taxon>
        <taxon>lamiids</taxon>
        <taxon>Lamiales</taxon>
        <taxon>Orobanchaceae</taxon>
        <taxon>Buchnereae</taxon>
        <taxon>Striga</taxon>
    </lineage>
</organism>
<dbReference type="EMBL" id="BKCP01010848">
    <property type="protein sequence ID" value="GER53982.1"/>
    <property type="molecule type" value="Genomic_DNA"/>
</dbReference>
<reference evidence="3" key="1">
    <citation type="journal article" date="2019" name="Curr. Biol.">
        <title>Genome Sequence of Striga asiatica Provides Insight into the Evolution of Plant Parasitism.</title>
        <authorList>
            <person name="Yoshida S."/>
            <person name="Kim S."/>
            <person name="Wafula E.K."/>
            <person name="Tanskanen J."/>
            <person name="Kim Y.M."/>
            <person name="Honaas L."/>
            <person name="Yang Z."/>
            <person name="Spallek T."/>
            <person name="Conn C.E."/>
            <person name="Ichihashi Y."/>
            <person name="Cheong K."/>
            <person name="Cui S."/>
            <person name="Der J.P."/>
            <person name="Gundlach H."/>
            <person name="Jiao Y."/>
            <person name="Hori C."/>
            <person name="Ishida J.K."/>
            <person name="Kasahara H."/>
            <person name="Kiba T."/>
            <person name="Kim M.S."/>
            <person name="Koo N."/>
            <person name="Laohavisit A."/>
            <person name="Lee Y.H."/>
            <person name="Lumba S."/>
            <person name="McCourt P."/>
            <person name="Mortimer J.C."/>
            <person name="Mutuku J.M."/>
            <person name="Nomura T."/>
            <person name="Sasaki-Sekimoto Y."/>
            <person name="Seto Y."/>
            <person name="Wang Y."/>
            <person name="Wakatake T."/>
            <person name="Sakakibara H."/>
            <person name="Demura T."/>
            <person name="Yamaguchi S."/>
            <person name="Yoneyama K."/>
            <person name="Manabe R.I."/>
            <person name="Nelson D.C."/>
            <person name="Schulman A.H."/>
            <person name="Timko M.P."/>
            <person name="dePamphilis C.W."/>
            <person name="Choi D."/>
            <person name="Shirasu K."/>
        </authorList>
    </citation>
    <scope>NUCLEOTIDE SEQUENCE [LARGE SCALE GENOMIC DNA]</scope>
    <source>
        <strain evidence="3">cv. UVA1</strain>
    </source>
</reference>
<dbReference type="GO" id="GO:0035251">
    <property type="term" value="F:UDP-glucosyltransferase activity"/>
    <property type="evidence" value="ECO:0007669"/>
    <property type="project" value="InterPro"/>
</dbReference>
<dbReference type="AlphaFoldDB" id="A0A5A7R969"/>
<comment type="similarity">
    <text evidence="1">Belongs to the UDP-glycosyltransferase family.</text>
</comment>
<keyword evidence="2" id="KW-0808">Transferase</keyword>
<gene>
    <name evidence="2" type="ORF">STAS_31525</name>
</gene>
<dbReference type="PANTHER" id="PTHR48048:SF45">
    <property type="entry name" value="GLYCOSYLTRANSFERASE"/>
    <property type="match status" value="1"/>
</dbReference>
<dbReference type="Proteomes" id="UP000325081">
    <property type="component" value="Unassembled WGS sequence"/>
</dbReference>
<name>A0A5A7R969_STRAF</name>
<dbReference type="SUPFAM" id="SSF53756">
    <property type="entry name" value="UDP-Glycosyltransferase/glycogen phosphorylase"/>
    <property type="match status" value="1"/>
</dbReference>
<accession>A0A5A7R969</accession>
<evidence type="ECO:0000313" key="2">
    <source>
        <dbReference type="EMBL" id="GER53982.1"/>
    </source>
</evidence>
<dbReference type="InterPro" id="IPR050481">
    <property type="entry name" value="UDP-glycosyltransf_plant"/>
</dbReference>
<comment type="caution">
    <text evidence="2">The sequence shown here is derived from an EMBL/GenBank/DDBJ whole genome shotgun (WGS) entry which is preliminary data.</text>
</comment>
<proteinExistence type="inferred from homology"/>
<keyword evidence="3" id="KW-1185">Reference proteome</keyword>
<evidence type="ECO:0000256" key="1">
    <source>
        <dbReference type="ARBA" id="ARBA00009995"/>
    </source>
</evidence>
<dbReference type="OrthoDB" id="5835829at2759"/>
<sequence>MASSLVLSQQIKDRGHLQSTLERAKALIHRDPRLSVTVFLIKPPFEPNGYIPSSYGSDPRILFVDIPKVEPSPGPLVSFVPFITRYIDGHKDHVRNEAAQLMARPAGFIVDMFCTGMADVARELAVPTYVYFTSITRIKI</sequence>